<proteinExistence type="predicted"/>
<evidence type="ECO:0008006" key="4">
    <source>
        <dbReference type="Google" id="ProtNLM"/>
    </source>
</evidence>
<evidence type="ECO:0000313" key="2">
    <source>
        <dbReference type="EMBL" id="MEE1884482.1"/>
    </source>
</evidence>
<evidence type="ECO:0000256" key="1">
    <source>
        <dbReference type="SAM" id="SignalP"/>
    </source>
</evidence>
<dbReference type="EMBL" id="JAZDQU010000001">
    <property type="protein sequence ID" value="MEE1884482.1"/>
    <property type="molecule type" value="Genomic_DNA"/>
</dbReference>
<accession>A0ABU7GZJ1</accession>
<keyword evidence="3" id="KW-1185">Reference proteome</keyword>
<comment type="caution">
    <text evidence="2">The sequence shown here is derived from an EMBL/GenBank/DDBJ whole genome shotgun (WGS) entry which is preliminary data.</text>
</comment>
<dbReference type="RefSeq" id="WP_330145396.1">
    <property type="nucleotide sequence ID" value="NZ_JAZDQU010000001.1"/>
</dbReference>
<organism evidence="2 3">
    <name type="scientific">Pedobacter flavus</name>
    <dbReference type="NCBI Taxonomy" id="3113906"/>
    <lineage>
        <taxon>Bacteria</taxon>
        <taxon>Pseudomonadati</taxon>
        <taxon>Bacteroidota</taxon>
        <taxon>Sphingobacteriia</taxon>
        <taxon>Sphingobacteriales</taxon>
        <taxon>Sphingobacteriaceae</taxon>
        <taxon>Pedobacter</taxon>
    </lineage>
</organism>
<name>A0ABU7GZJ1_9SPHI</name>
<reference evidence="2 3" key="1">
    <citation type="submission" date="2024-01" db="EMBL/GenBank/DDBJ databases">
        <title>Pedobacter sp. nov., isolated from oil-contaminated soil.</title>
        <authorList>
            <person name="Le N.T.T."/>
        </authorList>
    </citation>
    <scope>NUCLEOTIDE SEQUENCE [LARGE SCALE GENOMIC DNA]</scope>
    <source>
        <strain evidence="2 3">VNH31</strain>
    </source>
</reference>
<gene>
    <name evidence="2" type="ORF">VRU49_03510</name>
</gene>
<dbReference type="Proteomes" id="UP001337681">
    <property type="component" value="Unassembled WGS sequence"/>
</dbReference>
<feature type="signal peptide" evidence="1">
    <location>
        <begin position="1"/>
        <end position="21"/>
    </location>
</feature>
<keyword evidence="1" id="KW-0732">Signal</keyword>
<feature type="chain" id="PRO_5046316390" description="Transporter" evidence="1">
    <location>
        <begin position="22"/>
        <end position="269"/>
    </location>
</feature>
<evidence type="ECO:0000313" key="3">
    <source>
        <dbReference type="Proteomes" id="UP001337681"/>
    </source>
</evidence>
<protein>
    <recommendedName>
        <fullName evidence="4">Transporter</fullName>
    </recommendedName>
</protein>
<sequence>MLRRILLTAIIAVGLSHIANAQELYPYSEPASNMPSKAIGVRITNEIMTGPSNYRLSPEIMIGHHKNLMSHAQFYFSNLDKNFQFDGFSLYAKYRFLSIDEVQNHFRMAAFAKASYSDRKINSMDLNLDGDNSGAQLGVVATQLIHKLAISANLSYSAPFNGQDKLFNTAETPSEYINYSLSTGYLLLPFVYKNYKQPNFNLYVEAFGKTSVDNGKGYLDLAPAVQFIINSKTRIDLGYKFQIAGGMTNRFSKDALMIRAEFNFFNALK</sequence>